<evidence type="ECO:0000256" key="4">
    <source>
        <dbReference type="ARBA" id="ARBA00023004"/>
    </source>
</evidence>
<organism evidence="8 9">
    <name type="scientific">Pigmentiphaga kullae</name>
    <dbReference type="NCBI Taxonomy" id="151784"/>
    <lineage>
        <taxon>Bacteria</taxon>
        <taxon>Pseudomonadati</taxon>
        <taxon>Pseudomonadota</taxon>
        <taxon>Betaproteobacteria</taxon>
        <taxon>Burkholderiales</taxon>
        <taxon>Alcaligenaceae</taxon>
        <taxon>Pigmentiphaga</taxon>
    </lineage>
</organism>
<dbReference type="GO" id="GO:0046872">
    <property type="term" value="F:metal ion binding"/>
    <property type="evidence" value="ECO:0007669"/>
    <property type="project" value="UniProtKB-KW"/>
</dbReference>
<keyword evidence="2" id="KW-0479">Metal-binding</keyword>
<evidence type="ECO:0000313" key="9">
    <source>
        <dbReference type="Proteomes" id="UP000292445"/>
    </source>
</evidence>
<dbReference type="PROSITE" id="PS51296">
    <property type="entry name" value="RIESKE"/>
    <property type="match status" value="1"/>
</dbReference>
<reference evidence="8 9" key="1">
    <citation type="submission" date="2019-02" db="EMBL/GenBank/DDBJ databases">
        <title>Genomic Encyclopedia of Type Strains, Phase IV (KMG-IV): sequencing the most valuable type-strain genomes for metagenomic binning, comparative biology and taxonomic classification.</title>
        <authorList>
            <person name="Goeker M."/>
        </authorList>
    </citation>
    <scope>NUCLEOTIDE SEQUENCE [LARGE SCALE GENOMIC DNA]</scope>
    <source>
        <strain evidence="8 9">K24</strain>
    </source>
</reference>
<keyword evidence="4" id="KW-0408">Iron</keyword>
<gene>
    <name evidence="8" type="ORF">EV675_0041</name>
</gene>
<evidence type="ECO:0000259" key="7">
    <source>
        <dbReference type="PROSITE" id="PS51296"/>
    </source>
</evidence>
<dbReference type="GO" id="GO:0051537">
    <property type="term" value="F:2 iron, 2 sulfur cluster binding"/>
    <property type="evidence" value="ECO:0007669"/>
    <property type="project" value="UniProtKB-KW"/>
</dbReference>
<evidence type="ECO:0000313" key="8">
    <source>
        <dbReference type="EMBL" id="RZS84039.1"/>
    </source>
</evidence>
<evidence type="ECO:0000256" key="1">
    <source>
        <dbReference type="ARBA" id="ARBA00022714"/>
    </source>
</evidence>
<feature type="domain" description="Rieske" evidence="7">
    <location>
        <begin position="37"/>
        <end position="143"/>
    </location>
</feature>
<keyword evidence="8" id="KW-0223">Dioxygenase</keyword>
<dbReference type="PANTHER" id="PTHR21266:SF59">
    <property type="entry name" value="BLR4922 PROTEIN"/>
    <property type="match status" value="1"/>
</dbReference>
<keyword evidence="1" id="KW-0001">2Fe-2S</keyword>
<dbReference type="GO" id="GO:0051213">
    <property type="term" value="F:dioxygenase activity"/>
    <property type="evidence" value="ECO:0007669"/>
    <property type="project" value="UniProtKB-KW"/>
</dbReference>
<accession>A0A4Q7NGS1</accession>
<dbReference type="AlphaFoldDB" id="A0A4Q7NGS1"/>
<keyword evidence="5" id="KW-0411">Iron-sulfur</keyword>
<dbReference type="Gene3D" id="2.20.25.680">
    <property type="match status" value="1"/>
</dbReference>
<feature type="compositionally biased region" description="Basic and acidic residues" evidence="6">
    <location>
        <begin position="1"/>
        <end position="20"/>
    </location>
</feature>
<sequence length="402" mass="44940">MAGVLSDKEEKVSDKQDGSELVRGVPRGLERGLRNYWYPVMQSEELPAGKPVGVRCLDEDLVVFRDGAGVPGVLFDRCPHRYVRLSSGRVLDGQLQCAYHGLRFDGTGACTLIPWDTEAGAGQLEKARARSYPCAELGGYVWAYIGDTDRFPAPPIETCVPEELLYPDRFVHFRLPTEEWDANWLLVIDGSDAYHAVTLHMESQYHEAVARYLGDGEAGAAQKLTPLEDRRVKIVETDGHGLRGISVDLEGNMLDHGHGLDRIQGERFNLPGLVSNVLRPKADAAPYVSRLFQVPIDYHRTRLFRYAAWRADTPDARERLARHFESVVKPRQLKTSAEDREMARVAGDLVESRANEILFGPDRDMIRIRRRIAAAFEAQQTDGLRAPADEPTPAPATLVFPV</sequence>
<dbReference type="Gene3D" id="2.20.25.10">
    <property type="match status" value="1"/>
</dbReference>
<dbReference type="SUPFAM" id="SSF50022">
    <property type="entry name" value="ISP domain"/>
    <property type="match status" value="1"/>
</dbReference>
<keyword evidence="9" id="KW-1185">Reference proteome</keyword>
<dbReference type="InterPro" id="IPR021028">
    <property type="entry name" value="Homotrim_ring_OHase_catalytic"/>
</dbReference>
<comment type="caution">
    <text evidence="8">The sequence shown here is derived from an EMBL/GenBank/DDBJ whole genome shotgun (WGS) entry which is preliminary data.</text>
</comment>
<evidence type="ECO:0000256" key="6">
    <source>
        <dbReference type="SAM" id="MobiDB-lite"/>
    </source>
</evidence>
<evidence type="ECO:0000256" key="2">
    <source>
        <dbReference type="ARBA" id="ARBA00022723"/>
    </source>
</evidence>
<keyword evidence="3" id="KW-0560">Oxidoreductase</keyword>
<dbReference type="InterPro" id="IPR050584">
    <property type="entry name" value="Cholesterol_7-desaturase"/>
</dbReference>
<dbReference type="PANTHER" id="PTHR21266">
    <property type="entry name" value="IRON-SULFUR DOMAIN CONTAINING PROTEIN"/>
    <property type="match status" value="1"/>
</dbReference>
<dbReference type="Proteomes" id="UP000292445">
    <property type="component" value="Unassembled WGS sequence"/>
</dbReference>
<dbReference type="SUPFAM" id="SSF55961">
    <property type="entry name" value="Bet v1-like"/>
    <property type="match status" value="1"/>
</dbReference>
<feature type="region of interest" description="Disordered" evidence="6">
    <location>
        <begin position="1"/>
        <end position="21"/>
    </location>
</feature>
<proteinExistence type="predicted"/>
<name>A0A4Q7NGS1_9BURK</name>
<protein>
    <submittedName>
        <fullName evidence="8">Phenylpropionate dioxygenase-like ring-hydroxylating dioxygenase large terminal subunit</fullName>
    </submittedName>
</protein>
<dbReference type="Gene3D" id="3.90.380.10">
    <property type="entry name" value="Naphthalene 1,2-dioxygenase Alpha Subunit, Chain A, domain 1"/>
    <property type="match status" value="1"/>
</dbReference>
<dbReference type="Pfam" id="PF00355">
    <property type="entry name" value="Rieske"/>
    <property type="match status" value="1"/>
</dbReference>
<evidence type="ECO:0000256" key="3">
    <source>
        <dbReference type="ARBA" id="ARBA00023002"/>
    </source>
</evidence>
<dbReference type="OrthoDB" id="9790995at2"/>
<dbReference type="InterPro" id="IPR017941">
    <property type="entry name" value="Rieske_2Fe-2S"/>
</dbReference>
<dbReference type="InterPro" id="IPR036922">
    <property type="entry name" value="Rieske_2Fe-2S_sf"/>
</dbReference>
<evidence type="ECO:0000256" key="5">
    <source>
        <dbReference type="ARBA" id="ARBA00023014"/>
    </source>
</evidence>
<dbReference type="Pfam" id="PF11723">
    <property type="entry name" value="Aromatic_hydrox"/>
    <property type="match status" value="1"/>
</dbReference>
<dbReference type="EMBL" id="SGXC01000001">
    <property type="protein sequence ID" value="RZS84039.1"/>
    <property type="molecule type" value="Genomic_DNA"/>
</dbReference>